<dbReference type="EMBL" id="JAKGAQ010000001">
    <property type="protein sequence ID" value="MCF2870337.1"/>
    <property type="molecule type" value="Genomic_DNA"/>
</dbReference>
<gene>
    <name evidence="2" type="ORF">L0664_04600</name>
</gene>
<evidence type="ECO:0000313" key="2">
    <source>
        <dbReference type="EMBL" id="MCF2870337.1"/>
    </source>
</evidence>
<proteinExistence type="predicted"/>
<comment type="caution">
    <text evidence="2">The sequence shown here is derived from an EMBL/GenBank/DDBJ whole genome shotgun (WGS) entry which is preliminary data.</text>
</comment>
<protein>
    <submittedName>
        <fullName evidence="2">Uncharacterized protein</fullName>
    </submittedName>
</protein>
<feature type="region of interest" description="Disordered" evidence="1">
    <location>
        <begin position="288"/>
        <end position="312"/>
    </location>
</feature>
<sequence length="1388" mass="152537">MENDIPNNVIIRRVPVGLSQSQTFVQPEPGEYDVSVHTKLQSSHGNWALTGVDVTLNPDGDLLQPMLRAIGSERQNSLLIVADAVRVEGMIHVPGIRVRIQARVLDFAKGAQISTQANPYTNEDIPSDVGANGRTGRFSGPVELFVGTLNIDENDTDHPVIVTDGTDGTIGGPGQPGTNGPALFGINFEAAEGEAIQTAVNTHRQWLSIKDKGLNINEGDATVVSVSLIASLADDKDISVPSPVPILNGLASEKLPGIAGQGSVGAYITASSQTAIMLDDRGAYSMEPGKNAEPRSVEGGAPGTAYKPDDKKKETPVKAVALTVEHDEKFRFVEPVPEVRTRVLYPQEGETMYGEAAPAMPNAFKAIQVYNRIAHWFHPLHTVVFSAYLTELSRGGYADQLATALESMAEALAPIRASYRRVLPDVEFDDDESQSDFQQAFDAIKGCSDDILRQEDQDAYAPLLNLQNQIAAMKDKATRGLDHYGNPAGWAPNLSIAAEMDLERGAGENAVRALYVSQWLSSASDKIETMIEAHWQAILEVRKRRHLDFGRQAKVNSSLASLASKSERLKLDIETTKSRLDVVVKELTAQAKDRVMLAAAVDIIGSVMTIVPYGQPALGMVGKAVKSSSEYIKGRDPSADHILNDILDQGKTLGKKGIAKRSDHFKKQAEKLEKKATTAEGAKYWDKYKGDDQVAFDTSQAEEAEEAREAAKVPKARAAQWSAVSDNFADAAKDIYADLSVLAAPEDAAKKLLKKLEAKDPAFIQFSKEIEDLNLRKTQVVGQIISAHVELAAIASDIAMTHHLEGIFIDALADASYGRVNTALLGAADQMKTHALNWLVQQRYKLVKAYEALFLEPCPIPQGADEFGVNWLVDQFEKTVTTQQVYAENAEDSRRIWETSLEALKGYLAEFSNSIARSIVEKLEGEASQSMLPSHTAAPITIELSPDQLAILNEGQKGPWDTDPDEDRNAWPRTVSVNLGSNSYFPFDHDKVVIRSITVRDCVVSERPGADTTDTGNRSASVVVQHFGNGILKHDNTLFAVRYGKTPLESLQSETADQEVFAPAAKWQFSYDEHSKDVTVGGGYAEEAEGLIQSILGALTQDHSRLEASTFLRSLPAWTELMITAQGDAARWAQIDKLVIEVHLDSVVATHNTCGIDLRVTDDSEWPVTITREDGQEENFTTPALILGDPDTKVTLKPDLLEHREIVTIDGRAPTGDTWDVKLRRSEVFHPKMAEEARVKMVEVARVLPPPSEPLDWDQGAFNLMVALKRHIITKHEPVWNPHHGLGYAYSFVARDGTETNLSPWLTIRPVKYCFTKLLLPVWTDHFQVRGIKLYRRVCADYRSKDWGEVEEIFAYEMLVGSVELVQLPSAMINNRNGDHYTFYDGAM</sequence>
<organism evidence="2 3">
    <name type="scientific">Octadecabacter dasysiphoniae</name>
    <dbReference type="NCBI Taxonomy" id="2909341"/>
    <lineage>
        <taxon>Bacteria</taxon>
        <taxon>Pseudomonadati</taxon>
        <taxon>Pseudomonadota</taxon>
        <taxon>Alphaproteobacteria</taxon>
        <taxon>Rhodobacterales</taxon>
        <taxon>Roseobacteraceae</taxon>
        <taxon>Octadecabacter</taxon>
    </lineage>
</organism>
<reference evidence="2 3" key="1">
    <citation type="submission" date="2022-01" db="EMBL/GenBank/DDBJ databases">
        <title>Octadecabacter sp. nov., isolated from a marine alga.</title>
        <authorList>
            <person name="Jin M.S."/>
            <person name="Kim H.M."/>
            <person name="Han D.M."/>
            <person name="Jung J.J."/>
            <person name="Jeon C.O."/>
        </authorList>
    </citation>
    <scope>NUCLEOTIDE SEQUENCE [LARGE SCALE GENOMIC DNA]</scope>
    <source>
        <strain evidence="2 3">G9-8</strain>
    </source>
</reference>
<evidence type="ECO:0000313" key="3">
    <source>
        <dbReference type="Proteomes" id="UP001200557"/>
    </source>
</evidence>
<evidence type="ECO:0000256" key="1">
    <source>
        <dbReference type="SAM" id="MobiDB-lite"/>
    </source>
</evidence>
<dbReference type="RefSeq" id="WP_235224441.1">
    <property type="nucleotide sequence ID" value="NZ_JAKGAQ010000001.1"/>
</dbReference>
<dbReference type="Proteomes" id="UP001200557">
    <property type="component" value="Unassembled WGS sequence"/>
</dbReference>
<accession>A0ABS9CU92</accession>
<name>A0ABS9CU92_9RHOB</name>
<keyword evidence="3" id="KW-1185">Reference proteome</keyword>